<evidence type="ECO:0000256" key="1">
    <source>
        <dbReference type="ARBA" id="ARBA00004571"/>
    </source>
</evidence>
<feature type="domain" description="TonB-dependent receptor plug" evidence="14">
    <location>
        <begin position="73"/>
        <end position="157"/>
    </location>
</feature>
<dbReference type="InterPro" id="IPR039426">
    <property type="entry name" value="TonB-dep_rcpt-like"/>
</dbReference>
<dbReference type="InterPro" id="IPR037066">
    <property type="entry name" value="Plug_dom_sf"/>
</dbReference>
<proteinExistence type="inferred from homology"/>
<dbReference type="Gene3D" id="2.170.130.10">
    <property type="entry name" value="TonB-dependent receptor, plug domain"/>
    <property type="match status" value="1"/>
</dbReference>
<dbReference type="Pfam" id="PF00593">
    <property type="entry name" value="TonB_dep_Rec_b-barrel"/>
    <property type="match status" value="1"/>
</dbReference>
<evidence type="ECO:0000256" key="8">
    <source>
        <dbReference type="ARBA" id="ARBA00023170"/>
    </source>
</evidence>
<accession>A0ABW1Z5S5</accession>
<evidence type="ECO:0000313" key="15">
    <source>
        <dbReference type="EMBL" id="MFC6644911.1"/>
    </source>
</evidence>
<keyword evidence="5 12" id="KW-0732">Signal</keyword>
<evidence type="ECO:0000256" key="7">
    <source>
        <dbReference type="ARBA" id="ARBA00023136"/>
    </source>
</evidence>
<comment type="subcellular location">
    <subcellularLocation>
        <location evidence="1 10">Cell outer membrane</location>
        <topology evidence="1 10">Multi-pass membrane protein</topology>
    </subcellularLocation>
</comment>
<dbReference type="EMBL" id="JBHSWI010000001">
    <property type="protein sequence ID" value="MFC6644911.1"/>
    <property type="molecule type" value="Genomic_DNA"/>
</dbReference>
<feature type="chain" id="PRO_5046753748" evidence="12">
    <location>
        <begin position="32"/>
        <end position="609"/>
    </location>
</feature>
<evidence type="ECO:0000256" key="4">
    <source>
        <dbReference type="ARBA" id="ARBA00022692"/>
    </source>
</evidence>
<dbReference type="RefSeq" id="WP_263371322.1">
    <property type="nucleotide sequence ID" value="NZ_JAGSYD010000003.1"/>
</dbReference>
<keyword evidence="9 10" id="KW-0998">Cell outer membrane</keyword>
<feature type="signal peptide" evidence="12">
    <location>
        <begin position="1"/>
        <end position="31"/>
    </location>
</feature>
<dbReference type="PANTHER" id="PTHR30069:SF29">
    <property type="entry name" value="HEMOGLOBIN AND HEMOGLOBIN-HAPTOGLOBIN-BINDING PROTEIN 1-RELATED"/>
    <property type="match status" value="1"/>
</dbReference>
<evidence type="ECO:0000259" key="14">
    <source>
        <dbReference type="Pfam" id="PF07715"/>
    </source>
</evidence>
<keyword evidence="3 10" id="KW-1134">Transmembrane beta strand</keyword>
<sequence length="609" mass="66546">MTWISSSARMLLWPFGVACCISVAAQQQAPAAPAPVKESVTVVGTLDPVTEAQSQRSTASLVVQPVRLTTDGTASLLRDDASVDIQQRGGGGVQSDVSIRGSSYEQTLVLLNGLRINDAQTSHFNLDIPVPFQALDGAYVLHGAGSTLYGSDAVSGVVNLTTAKPQAGWSARLRAGAASFGGNSGSAVLGYGGKKFSDQLSGNREFSEGFIADRDYRSEEVANETRYAAPFGEGSLLVAASDRAYGAAQFYGNYPSWERTKDWYAALQQRLGKQTQTAVAYRRHTDEFVLYRLNPAAYENNHVDTSWQGVVRRHDDFRWQELGLDAGLDFNFDQIASSNLGHHGRNRGAGYLNARVRTTKHGALTIGGREEIFSGGTKVFVPSFALDQYIGERLKLRGAISKGFRIPTYTDLYYSDPTSKGNPNLKPESAWSYEGGFDYYPGMHWAISATGFTSSQKNVIDYVRPNAATIYTAANLTHIQLTGAEVSVLWRPAQGQEIRAAFTGLSGARDALNGYQSRYVFNYANENASLSYNASLRCGLTLRERLRVVNRYNGQLYPVFDSSAAYERWRVHPYVQMTNLNNASYQEVVGVPMQTRAFGGGVEIVLSKK</sequence>
<evidence type="ECO:0000256" key="10">
    <source>
        <dbReference type="PROSITE-ProRule" id="PRU01360"/>
    </source>
</evidence>
<evidence type="ECO:0000256" key="6">
    <source>
        <dbReference type="ARBA" id="ARBA00023077"/>
    </source>
</evidence>
<name>A0ABW1Z5S5_9BACT</name>
<gene>
    <name evidence="15" type="ORF">ACFQBQ_04755</name>
</gene>
<protein>
    <submittedName>
        <fullName evidence="15">TonB-dependent receptor plug domain-containing protein</fullName>
    </submittedName>
</protein>
<keyword evidence="6 11" id="KW-0798">TonB box</keyword>
<keyword evidence="2 10" id="KW-0813">Transport</keyword>
<evidence type="ECO:0000256" key="12">
    <source>
        <dbReference type="SAM" id="SignalP"/>
    </source>
</evidence>
<evidence type="ECO:0000256" key="5">
    <source>
        <dbReference type="ARBA" id="ARBA00022729"/>
    </source>
</evidence>
<keyword evidence="7 10" id="KW-0472">Membrane</keyword>
<dbReference type="InterPro" id="IPR036942">
    <property type="entry name" value="Beta-barrel_TonB_sf"/>
</dbReference>
<dbReference type="PROSITE" id="PS52016">
    <property type="entry name" value="TONB_DEPENDENT_REC_3"/>
    <property type="match status" value="1"/>
</dbReference>
<evidence type="ECO:0000256" key="11">
    <source>
        <dbReference type="RuleBase" id="RU003357"/>
    </source>
</evidence>
<comment type="similarity">
    <text evidence="10 11">Belongs to the TonB-dependent receptor family.</text>
</comment>
<evidence type="ECO:0000256" key="9">
    <source>
        <dbReference type="ARBA" id="ARBA00023237"/>
    </source>
</evidence>
<dbReference type="PANTHER" id="PTHR30069">
    <property type="entry name" value="TONB-DEPENDENT OUTER MEMBRANE RECEPTOR"/>
    <property type="match status" value="1"/>
</dbReference>
<dbReference type="InterPro" id="IPR012910">
    <property type="entry name" value="Plug_dom"/>
</dbReference>
<evidence type="ECO:0000256" key="3">
    <source>
        <dbReference type="ARBA" id="ARBA00022452"/>
    </source>
</evidence>
<keyword evidence="4 10" id="KW-0812">Transmembrane</keyword>
<dbReference type="Pfam" id="PF07715">
    <property type="entry name" value="Plug"/>
    <property type="match status" value="1"/>
</dbReference>
<keyword evidence="8 15" id="KW-0675">Receptor</keyword>
<evidence type="ECO:0000259" key="13">
    <source>
        <dbReference type="Pfam" id="PF00593"/>
    </source>
</evidence>
<evidence type="ECO:0000313" key="16">
    <source>
        <dbReference type="Proteomes" id="UP001596391"/>
    </source>
</evidence>
<dbReference type="InterPro" id="IPR000531">
    <property type="entry name" value="Beta-barrel_TonB"/>
</dbReference>
<keyword evidence="16" id="KW-1185">Reference proteome</keyword>
<dbReference type="Proteomes" id="UP001596391">
    <property type="component" value="Unassembled WGS sequence"/>
</dbReference>
<reference evidence="16" key="1">
    <citation type="journal article" date="2019" name="Int. J. Syst. Evol. Microbiol.">
        <title>The Global Catalogue of Microorganisms (GCM) 10K type strain sequencing project: providing services to taxonomists for standard genome sequencing and annotation.</title>
        <authorList>
            <consortium name="The Broad Institute Genomics Platform"/>
            <consortium name="The Broad Institute Genome Sequencing Center for Infectious Disease"/>
            <person name="Wu L."/>
            <person name="Ma J."/>
        </authorList>
    </citation>
    <scope>NUCLEOTIDE SEQUENCE [LARGE SCALE GENOMIC DNA]</scope>
    <source>
        <strain evidence="16">CGMCC 1.16026</strain>
    </source>
</reference>
<feature type="domain" description="TonB-dependent receptor-like beta-barrel" evidence="13">
    <location>
        <begin position="218"/>
        <end position="585"/>
    </location>
</feature>
<dbReference type="SUPFAM" id="SSF56935">
    <property type="entry name" value="Porins"/>
    <property type="match status" value="1"/>
</dbReference>
<dbReference type="Gene3D" id="2.40.170.20">
    <property type="entry name" value="TonB-dependent receptor, beta-barrel domain"/>
    <property type="match status" value="1"/>
</dbReference>
<organism evidence="15 16">
    <name type="scientific">Granulicella cerasi</name>
    <dbReference type="NCBI Taxonomy" id="741063"/>
    <lineage>
        <taxon>Bacteria</taxon>
        <taxon>Pseudomonadati</taxon>
        <taxon>Acidobacteriota</taxon>
        <taxon>Terriglobia</taxon>
        <taxon>Terriglobales</taxon>
        <taxon>Acidobacteriaceae</taxon>
        <taxon>Granulicella</taxon>
    </lineage>
</organism>
<evidence type="ECO:0000256" key="2">
    <source>
        <dbReference type="ARBA" id="ARBA00022448"/>
    </source>
</evidence>
<comment type="caution">
    <text evidence="15">The sequence shown here is derived from an EMBL/GenBank/DDBJ whole genome shotgun (WGS) entry which is preliminary data.</text>
</comment>